<evidence type="ECO:0000256" key="1">
    <source>
        <dbReference type="ARBA" id="ARBA00002773"/>
    </source>
</evidence>
<protein>
    <recommendedName>
        <fullName evidence="4">rRNA-processing protein EFG1</fullName>
    </recommendedName>
    <alternativeName>
        <fullName evidence="5">rRNA-processing protein efg1</fullName>
    </alternativeName>
</protein>
<evidence type="ECO:0000313" key="10">
    <source>
        <dbReference type="EMBL" id="KAK3055666.1"/>
    </source>
</evidence>
<proteinExistence type="inferred from homology"/>
<feature type="region of interest" description="Disordered" evidence="9">
    <location>
        <begin position="165"/>
        <end position="265"/>
    </location>
</feature>
<dbReference type="PANTHER" id="PTHR33911">
    <property type="entry name" value="RRNA-PROCESSING PROTEIN EFG1"/>
    <property type="match status" value="1"/>
</dbReference>
<keyword evidence="6" id="KW-0698">rRNA processing</keyword>
<name>A0AAJ0DK61_9PEZI</name>
<evidence type="ECO:0000256" key="2">
    <source>
        <dbReference type="ARBA" id="ARBA00004604"/>
    </source>
</evidence>
<comment type="subcellular location">
    <subcellularLocation>
        <location evidence="2">Nucleus</location>
        <location evidence="2">Nucleolus</location>
    </subcellularLocation>
</comment>
<dbReference type="GO" id="GO:0030688">
    <property type="term" value="C:preribosome, small subunit precursor"/>
    <property type="evidence" value="ECO:0007669"/>
    <property type="project" value="TreeGrafter"/>
</dbReference>
<sequence>MASKRPAPQVHSSRQAQVPGEPKRKRQKPDNAGPRSFKKAHPVNELKSQIRSLKRLLQRDEKLPGTVRMEKERQLQTAQRALEDTQKAQEKSDMIGRYHKIRFFDKQKATKRLKRTRKELKACEGDGEARERLAKRVDEREVDVNYAQYFPLNQHYVSLFPRKGVDNEDGVDEDVKSEQNAEDERKGDEKMRQQIRQCMSDGTLDALRNGRLLQDEAREPSPDVDEQRKANAQAMREAYQNRGRQHEEGGAEVQEEDERGGGFFE</sequence>
<feature type="region of interest" description="Disordered" evidence="9">
    <location>
        <begin position="1"/>
        <end position="47"/>
    </location>
</feature>
<comment type="similarity">
    <text evidence="3">Belongs to the EFG1 family.</text>
</comment>
<keyword evidence="8" id="KW-0539">Nucleus</keyword>
<keyword evidence="7" id="KW-0175">Coiled coil</keyword>
<evidence type="ECO:0000256" key="3">
    <source>
        <dbReference type="ARBA" id="ARBA00006916"/>
    </source>
</evidence>
<dbReference type="GO" id="GO:0000462">
    <property type="term" value="P:maturation of SSU-rRNA from tricistronic rRNA transcript (SSU-rRNA, 5.8S rRNA, LSU-rRNA)"/>
    <property type="evidence" value="ECO:0007669"/>
    <property type="project" value="TreeGrafter"/>
</dbReference>
<feature type="compositionally biased region" description="Basic and acidic residues" evidence="9">
    <location>
        <begin position="213"/>
        <end position="229"/>
    </location>
</feature>
<reference evidence="10" key="1">
    <citation type="submission" date="2023-04" db="EMBL/GenBank/DDBJ databases">
        <title>Black Yeasts Isolated from many extreme environments.</title>
        <authorList>
            <person name="Coleine C."/>
            <person name="Stajich J.E."/>
            <person name="Selbmann L."/>
        </authorList>
    </citation>
    <scope>NUCLEOTIDE SEQUENCE</scope>
    <source>
        <strain evidence="10">CCFEE 5312</strain>
    </source>
</reference>
<keyword evidence="11" id="KW-1185">Reference proteome</keyword>
<dbReference type="Proteomes" id="UP001271007">
    <property type="component" value="Unassembled WGS sequence"/>
</dbReference>
<dbReference type="InterPro" id="IPR019310">
    <property type="entry name" value="Efg1"/>
</dbReference>
<dbReference type="GO" id="GO:0005730">
    <property type="term" value="C:nucleolus"/>
    <property type="evidence" value="ECO:0007669"/>
    <property type="project" value="UniProtKB-SubCell"/>
</dbReference>
<feature type="compositionally biased region" description="Basic and acidic residues" evidence="9">
    <location>
        <begin position="173"/>
        <end position="192"/>
    </location>
</feature>
<organism evidence="10 11">
    <name type="scientific">Extremus antarcticus</name>
    <dbReference type="NCBI Taxonomy" id="702011"/>
    <lineage>
        <taxon>Eukaryota</taxon>
        <taxon>Fungi</taxon>
        <taxon>Dikarya</taxon>
        <taxon>Ascomycota</taxon>
        <taxon>Pezizomycotina</taxon>
        <taxon>Dothideomycetes</taxon>
        <taxon>Dothideomycetidae</taxon>
        <taxon>Mycosphaerellales</taxon>
        <taxon>Extremaceae</taxon>
        <taxon>Extremus</taxon>
    </lineage>
</organism>
<dbReference type="AlphaFoldDB" id="A0AAJ0DK61"/>
<accession>A0AAJ0DK61</accession>
<dbReference type="InterPro" id="IPR050786">
    <property type="entry name" value="EFG1_rRNA-proc"/>
</dbReference>
<gene>
    <name evidence="10" type="ORF">LTR09_003587</name>
</gene>
<evidence type="ECO:0000256" key="6">
    <source>
        <dbReference type="ARBA" id="ARBA00022552"/>
    </source>
</evidence>
<evidence type="ECO:0000256" key="4">
    <source>
        <dbReference type="ARBA" id="ARBA00018689"/>
    </source>
</evidence>
<comment type="function">
    <text evidence="1">Involved in rRNA processing.</text>
</comment>
<dbReference type="Pfam" id="PF10153">
    <property type="entry name" value="Efg1"/>
    <property type="match status" value="1"/>
</dbReference>
<evidence type="ECO:0000313" key="11">
    <source>
        <dbReference type="Proteomes" id="UP001271007"/>
    </source>
</evidence>
<comment type="caution">
    <text evidence="10">The sequence shown here is derived from an EMBL/GenBank/DDBJ whole genome shotgun (WGS) entry which is preliminary data.</text>
</comment>
<evidence type="ECO:0000256" key="5">
    <source>
        <dbReference type="ARBA" id="ARBA00019827"/>
    </source>
</evidence>
<evidence type="ECO:0000256" key="8">
    <source>
        <dbReference type="ARBA" id="ARBA00023242"/>
    </source>
</evidence>
<dbReference type="EMBL" id="JAWDJX010000008">
    <property type="protein sequence ID" value="KAK3055666.1"/>
    <property type="molecule type" value="Genomic_DNA"/>
</dbReference>
<evidence type="ECO:0000256" key="9">
    <source>
        <dbReference type="SAM" id="MobiDB-lite"/>
    </source>
</evidence>
<evidence type="ECO:0000256" key="7">
    <source>
        <dbReference type="ARBA" id="ARBA00023054"/>
    </source>
</evidence>
<dbReference type="PANTHER" id="PTHR33911:SF1">
    <property type="entry name" value="RRNA-PROCESSING PROTEIN EFG1"/>
    <property type="match status" value="1"/>
</dbReference>